<dbReference type="Gene3D" id="3.40.350.10">
    <property type="entry name" value="Creatinase/prolidase N-terminal domain"/>
    <property type="match status" value="1"/>
</dbReference>
<dbReference type="PANTHER" id="PTHR46112">
    <property type="entry name" value="AMINOPEPTIDASE"/>
    <property type="match status" value="1"/>
</dbReference>
<protein>
    <submittedName>
        <fullName evidence="8">Xaa-Pro aminopeptidase</fullName>
    </submittedName>
</protein>
<dbReference type="PANTHER" id="PTHR46112:SF2">
    <property type="entry name" value="XAA-PRO AMINOPEPTIDASE P-RELATED"/>
    <property type="match status" value="1"/>
</dbReference>
<feature type="domain" description="Peptidase M24" evidence="6">
    <location>
        <begin position="158"/>
        <end position="357"/>
    </location>
</feature>
<evidence type="ECO:0000256" key="3">
    <source>
        <dbReference type="ARBA" id="ARBA00022801"/>
    </source>
</evidence>
<name>A0A1I5CFE3_9HYPH</name>
<dbReference type="InterPro" id="IPR001131">
    <property type="entry name" value="Peptidase_M24B_aminopep-P_CS"/>
</dbReference>
<dbReference type="Gene3D" id="3.90.230.10">
    <property type="entry name" value="Creatinase/methionine aminopeptidase superfamily"/>
    <property type="match status" value="1"/>
</dbReference>
<evidence type="ECO:0000256" key="4">
    <source>
        <dbReference type="ARBA" id="ARBA00023049"/>
    </source>
</evidence>
<comment type="similarity">
    <text evidence="5">Belongs to the peptidase M24B family.</text>
</comment>
<keyword evidence="8" id="KW-0031">Aminopeptidase</keyword>
<keyword evidence="4" id="KW-0482">Metalloprotease</keyword>
<dbReference type="GO" id="GO:0004177">
    <property type="term" value="F:aminopeptidase activity"/>
    <property type="evidence" value="ECO:0007669"/>
    <property type="project" value="UniProtKB-KW"/>
</dbReference>
<dbReference type="GO" id="GO:0008237">
    <property type="term" value="F:metallopeptidase activity"/>
    <property type="evidence" value="ECO:0007669"/>
    <property type="project" value="UniProtKB-KW"/>
</dbReference>
<keyword evidence="3" id="KW-0378">Hydrolase</keyword>
<evidence type="ECO:0000256" key="5">
    <source>
        <dbReference type="RuleBase" id="RU000590"/>
    </source>
</evidence>
<gene>
    <name evidence="8" type="ORF">SAMN04488056_102219</name>
</gene>
<reference evidence="8 9" key="1">
    <citation type="submission" date="2016-10" db="EMBL/GenBank/DDBJ databases">
        <authorList>
            <person name="de Groot N.N."/>
        </authorList>
    </citation>
    <scope>NUCLEOTIDE SEQUENCE [LARGE SCALE GENOMIC DNA]</scope>
    <source>
        <strain evidence="8 9">CGMCC 1.9157</strain>
    </source>
</reference>
<keyword evidence="2 5" id="KW-0479">Metal-binding</keyword>
<dbReference type="InterPro" id="IPR000587">
    <property type="entry name" value="Creatinase_N"/>
</dbReference>
<dbReference type="Pfam" id="PF01321">
    <property type="entry name" value="Creatinase_N"/>
    <property type="match status" value="1"/>
</dbReference>
<dbReference type="PROSITE" id="PS00491">
    <property type="entry name" value="PROLINE_PEPTIDASE"/>
    <property type="match status" value="1"/>
</dbReference>
<organism evidence="8 9">
    <name type="scientific">Cohaesibacter marisflavi</name>
    <dbReference type="NCBI Taxonomy" id="655353"/>
    <lineage>
        <taxon>Bacteria</taxon>
        <taxon>Pseudomonadati</taxon>
        <taxon>Pseudomonadota</taxon>
        <taxon>Alphaproteobacteria</taxon>
        <taxon>Hyphomicrobiales</taxon>
        <taxon>Cohaesibacteraceae</taxon>
    </lineage>
</organism>
<dbReference type="GO" id="GO:0006508">
    <property type="term" value="P:proteolysis"/>
    <property type="evidence" value="ECO:0007669"/>
    <property type="project" value="UniProtKB-KW"/>
</dbReference>
<feature type="domain" description="Creatinase N-terminal" evidence="7">
    <location>
        <begin position="17"/>
        <end position="135"/>
    </location>
</feature>
<sequence>MEQILMNDSKKILFENRLSRLRARMAEIGTDLVAVGPTSNMAWLAGVSAHGDERPVMVLVTQKDAAFLMPALNQDSVRQHTDLPFYCWTDADGATGTLNKMLADFGLARQGVSVAVDEAMRADFALLLLDALPDNKRQFLGDTLGYLRCRKDETEYAQLKENAVLTDACVTAAFDHLQVGMTELDVIKFIDDYFASHGATTEFASVCFGGNGAFPHHDSGETKLQEGMPLMIDLGCRKGGYPSDMTRSGYFGAKPEGYEEIAVVVEAAVKAALAAAKPGVKASAIDDAARSTIAKAGYGEKFLHRTGHGLGIDVHEHPYMSASSETILEEGMVFSIEPGIYLAGQFGVRLEDIVIMRKDGPEILSDKTRDLIAAK</sequence>
<dbReference type="RefSeq" id="WP_244544595.1">
    <property type="nucleotide sequence ID" value="NZ_FOVR01000002.1"/>
</dbReference>
<proteinExistence type="inferred from homology"/>
<dbReference type="SUPFAM" id="SSF53092">
    <property type="entry name" value="Creatinase/prolidase N-terminal domain"/>
    <property type="match status" value="1"/>
</dbReference>
<dbReference type="SUPFAM" id="SSF55920">
    <property type="entry name" value="Creatinase/aminopeptidase"/>
    <property type="match status" value="1"/>
</dbReference>
<dbReference type="STRING" id="655353.SAMN04488056_102219"/>
<evidence type="ECO:0000313" key="9">
    <source>
        <dbReference type="Proteomes" id="UP000199236"/>
    </source>
</evidence>
<keyword evidence="1" id="KW-0645">Protease</keyword>
<dbReference type="InterPro" id="IPR000994">
    <property type="entry name" value="Pept_M24"/>
</dbReference>
<dbReference type="InterPro" id="IPR036005">
    <property type="entry name" value="Creatinase/aminopeptidase-like"/>
</dbReference>
<evidence type="ECO:0000259" key="7">
    <source>
        <dbReference type="Pfam" id="PF01321"/>
    </source>
</evidence>
<dbReference type="Proteomes" id="UP000199236">
    <property type="component" value="Unassembled WGS sequence"/>
</dbReference>
<dbReference type="InterPro" id="IPR050659">
    <property type="entry name" value="Peptidase_M24B"/>
</dbReference>
<evidence type="ECO:0000313" key="8">
    <source>
        <dbReference type="EMBL" id="SFN85755.1"/>
    </source>
</evidence>
<evidence type="ECO:0000259" key="6">
    <source>
        <dbReference type="Pfam" id="PF00557"/>
    </source>
</evidence>
<dbReference type="EMBL" id="FOVR01000002">
    <property type="protein sequence ID" value="SFN85755.1"/>
    <property type="molecule type" value="Genomic_DNA"/>
</dbReference>
<keyword evidence="9" id="KW-1185">Reference proteome</keyword>
<dbReference type="AlphaFoldDB" id="A0A1I5CFE3"/>
<dbReference type="Pfam" id="PF00557">
    <property type="entry name" value="Peptidase_M24"/>
    <property type="match status" value="1"/>
</dbReference>
<evidence type="ECO:0000256" key="2">
    <source>
        <dbReference type="ARBA" id="ARBA00022723"/>
    </source>
</evidence>
<evidence type="ECO:0000256" key="1">
    <source>
        <dbReference type="ARBA" id="ARBA00022670"/>
    </source>
</evidence>
<dbReference type="InterPro" id="IPR029149">
    <property type="entry name" value="Creatin/AminoP/Spt16_N"/>
</dbReference>
<dbReference type="GO" id="GO:0046872">
    <property type="term" value="F:metal ion binding"/>
    <property type="evidence" value="ECO:0007669"/>
    <property type="project" value="UniProtKB-KW"/>
</dbReference>
<accession>A0A1I5CFE3</accession>